<dbReference type="Gene3D" id="3.40.50.1820">
    <property type="entry name" value="alpha/beta hydrolase"/>
    <property type="match status" value="1"/>
</dbReference>
<dbReference type="EMBL" id="SFCC01000005">
    <property type="protein sequence ID" value="RZQ63940.1"/>
    <property type="molecule type" value="Genomic_DNA"/>
</dbReference>
<dbReference type="GO" id="GO:0006631">
    <property type="term" value="P:fatty acid metabolic process"/>
    <property type="evidence" value="ECO:0007669"/>
    <property type="project" value="TreeGrafter"/>
</dbReference>
<gene>
    <name evidence="3" type="ORF">EWH70_12405</name>
</gene>
<dbReference type="RefSeq" id="WP_130475465.1">
    <property type="nucleotide sequence ID" value="NZ_SFCC01000005.1"/>
</dbReference>
<accession>A0A4Q7J8C2</accession>
<protein>
    <submittedName>
        <fullName evidence="3">Alpha/beta fold hydrolase</fullName>
    </submittedName>
</protein>
<dbReference type="PANTHER" id="PTHR10824:SF4">
    <property type="entry name" value="ACYL-COENZYME A THIOESTERASE 1-LIKE"/>
    <property type="match status" value="1"/>
</dbReference>
<comment type="caution">
    <text evidence="3">The sequence shown here is derived from an EMBL/GenBank/DDBJ whole genome shotgun (WGS) entry which is preliminary data.</text>
</comment>
<dbReference type="OrthoDB" id="3189021at2"/>
<dbReference type="SUPFAM" id="SSF53474">
    <property type="entry name" value="alpha/beta-Hydrolases"/>
    <property type="match status" value="1"/>
</dbReference>
<evidence type="ECO:0000256" key="1">
    <source>
        <dbReference type="PIRSR" id="PIRSR016521-1"/>
    </source>
</evidence>
<feature type="active site" description="Charge relay system" evidence="1">
    <location>
        <position position="219"/>
    </location>
</feature>
<dbReference type="PIRSF" id="PIRSF016521">
    <property type="entry name" value="Acyl-CoA_hydro"/>
    <property type="match status" value="1"/>
</dbReference>
<dbReference type="InterPro" id="IPR029058">
    <property type="entry name" value="AB_hydrolase_fold"/>
</dbReference>
<evidence type="ECO:0000313" key="4">
    <source>
        <dbReference type="Proteomes" id="UP000292003"/>
    </source>
</evidence>
<reference evidence="3 4" key="1">
    <citation type="submission" date="2019-02" db="EMBL/GenBank/DDBJ databases">
        <title>Draft genome sequence of Amycolatopsis sp. 8-3EHSu isolated from roots of Suaeda maritima.</title>
        <authorList>
            <person name="Duangmal K."/>
            <person name="Chantavorakit T."/>
        </authorList>
    </citation>
    <scope>NUCLEOTIDE SEQUENCE [LARGE SCALE GENOMIC DNA]</scope>
    <source>
        <strain evidence="3 4">8-3EHSu</strain>
    </source>
</reference>
<feature type="active site" description="Charge relay system" evidence="1">
    <location>
        <position position="101"/>
    </location>
</feature>
<name>A0A4Q7J8C2_9PSEU</name>
<sequence>MGVVTVPVSRPGLVGVLCAPDAPGPHPAVLVVGGSEGSVPEFAARALAGEGFAALAVAYFGTGPLPPDLVEIPVEYFTAAVDWLAGRPEADVDRLAVLGRSRGGELALLLAASYPELVRAVVAYVPSSVVWQAVPSDPRAMMGPARSSWRHGGEPVPFVPMLPPTPADAAEFMGFLRGQPVSFRSSFERALSQEAEVAAASIPVERINGPVLVLSGGEDRLWPSVDFGERIVSRLTRHGHRYACRHLSFPEAGHLLGVPGTALRPRRPGFDRIMMGGDPETDEKASSACWPAVVDFLTAV</sequence>
<dbReference type="Proteomes" id="UP000292003">
    <property type="component" value="Unassembled WGS sequence"/>
</dbReference>
<keyword evidence="3" id="KW-0378">Hydrolase</keyword>
<feature type="active site" description="Charge relay system" evidence="1">
    <location>
        <position position="254"/>
    </location>
</feature>
<dbReference type="AlphaFoldDB" id="A0A4Q7J8C2"/>
<proteinExistence type="predicted"/>
<dbReference type="GO" id="GO:0047617">
    <property type="term" value="F:fatty acyl-CoA hydrolase activity"/>
    <property type="evidence" value="ECO:0007669"/>
    <property type="project" value="TreeGrafter"/>
</dbReference>
<feature type="domain" description="BAAT/Acyl-CoA thioester hydrolase C-terminal" evidence="2">
    <location>
        <begin position="72"/>
        <end position="298"/>
    </location>
</feature>
<dbReference type="PANTHER" id="PTHR10824">
    <property type="entry name" value="ACYL-COENZYME A THIOESTERASE-RELATED"/>
    <property type="match status" value="1"/>
</dbReference>
<keyword evidence="4" id="KW-1185">Reference proteome</keyword>
<evidence type="ECO:0000259" key="2">
    <source>
        <dbReference type="Pfam" id="PF08840"/>
    </source>
</evidence>
<dbReference type="InterPro" id="IPR016662">
    <property type="entry name" value="Acyl-CoA_thioEstase_long-chain"/>
</dbReference>
<evidence type="ECO:0000313" key="3">
    <source>
        <dbReference type="EMBL" id="RZQ63940.1"/>
    </source>
</evidence>
<dbReference type="InterPro" id="IPR014940">
    <property type="entry name" value="BAAT_C"/>
</dbReference>
<organism evidence="3 4">
    <name type="scientific">Amycolatopsis suaedae</name>
    <dbReference type="NCBI Taxonomy" id="2510978"/>
    <lineage>
        <taxon>Bacteria</taxon>
        <taxon>Bacillati</taxon>
        <taxon>Actinomycetota</taxon>
        <taxon>Actinomycetes</taxon>
        <taxon>Pseudonocardiales</taxon>
        <taxon>Pseudonocardiaceae</taxon>
        <taxon>Amycolatopsis</taxon>
    </lineage>
</organism>
<dbReference type="Pfam" id="PF08840">
    <property type="entry name" value="BAAT_C"/>
    <property type="match status" value="1"/>
</dbReference>
<dbReference type="GO" id="GO:0006637">
    <property type="term" value="P:acyl-CoA metabolic process"/>
    <property type="evidence" value="ECO:0007669"/>
    <property type="project" value="InterPro"/>
</dbReference>